<dbReference type="RefSeq" id="WP_019595773.1">
    <property type="nucleotide sequence ID" value="NZ_FOVA01000025.1"/>
</dbReference>
<sequence>MEKEIRKKILKELGIKKITDKDWDRAYTKLTNELSENTILEMIDKYAFDIMLFMPKYIKTNRQKLDYLTDRLIREREDFFENKYQIDRFTPSEFNFRDGEQVEKKKTFLDYLEEL</sequence>
<proteinExistence type="predicted"/>
<reference evidence="1 2" key="1">
    <citation type="submission" date="2018-06" db="EMBL/GenBank/DDBJ databases">
        <authorList>
            <consortium name="Pathogen Informatics"/>
            <person name="Doyle S."/>
        </authorList>
    </citation>
    <scope>NUCLEOTIDE SEQUENCE [LARGE SCALE GENOMIC DNA]</scope>
    <source>
        <strain evidence="1 2">NCTC11460</strain>
    </source>
</reference>
<evidence type="ECO:0000313" key="1">
    <source>
        <dbReference type="EMBL" id="SUB62088.1"/>
    </source>
</evidence>
<dbReference type="AlphaFoldDB" id="A0A379CIN3"/>
<protein>
    <submittedName>
        <fullName evidence="1">Uncharacterized protein</fullName>
    </submittedName>
</protein>
<name>A0A379CIN3_9FIRM</name>
<gene>
    <name evidence="1" type="ORF">NCTC11460_02096</name>
</gene>
<evidence type="ECO:0000313" key="2">
    <source>
        <dbReference type="Proteomes" id="UP000255101"/>
    </source>
</evidence>
<accession>A0A379CIN3</accession>
<organism evidence="1 2">
    <name type="scientific">Peptostreptococcus anaerobius</name>
    <dbReference type="NCBI Taxonomy" id="1261"/>
    <lineage>
        <taxon>Bacteria</taxon>
        <taxon>Bacillati</taxon>
        <taxon>Bacillota</taxon>
        <taxon>Clostridia</taxon>
        <taxon>Peptostreptococcales</taxon>
        <taxon>Peptostreptococcaceae</taxon>
        <taxon>Peptostreptococcus</taxon>
    </lineage>
</organism>
<dbReference type="EMBL" id="UGTB01000004">
    <property type="protein sequence ID" value="SUB62088.1"/>
    <property type="molecule type" value="Genomic_DNA"/>
</dbReference>
<dbReference type="Proteomes" id="UP000255101">
    <property type="component" value="Unassembled WGS sequence"/>
</dbReference>